<dbReference type="STRING" id="72359.L7JYA4"/>
<dbReference type="InterPro" id="IPR011009">
    <property type="entry name" value="Kinase-like_dom_sf"/>
</dbReference>
<dbReference type="Gene3D" id="3.30.1010.10">
    <property type="entry name" value="Phosphatidylinositol 3-kinase Catalytic Subunit, Chain A, domain 4"/>
    <property type="match status" value="1"/>
</dbReference>
<proteinExistence type="predicted"/>
<dbReference type="VEuPathDB" id="MicrosporidiaDB:THOM_0562"/>
<dbReference type="Pfam" id="PF00454">
    <property type="entry name" value="PI3_PI4_kinase"/>
    <property type="match status" value="1"/>
</dbReference>
<dbReference type="InParanoid" id="L7JYA4"/>
<dbReference type="OrthoDB" id="67688at2759"/>
<evidence type="ECO:0000259" key="1">
    <source>
        <dbReference type="PROSITE" id="PS50290"/>
    </source>
</evidence>
<dbReference type="EMBL" id="JH993846">
    <property type="protein sequence ID" value="ELQ76453.1"/>
    <property type="molecule type" value="Genomic_DNA"/>
</dbReference>
<dbReference type="EC" id="2.7.1.137" evidence="2"/>
<evidence type="ECO:0000313" key="3">
    <source>
        <dbReference type="Proteomes" id="UP000011185"/>
    </source>
</evidence>
<dbReference type="PROSITE" id="PS50290">
    <property type="entry name" value="PI3_4_KINASE_3"/>
    <property type="match status" value="1"/>
</dbReference>
<gene>
    <name evidence="2" type="ORF">THOM_0562</name>
</gene>
<name>L7JYA4_TRAHO</name>
<dbReference type="OMA" id="CVINAPS"/>
<dbReference type="EC" id="2.7.11.1" evidence="2"/>
<dbReference type="HOGENOM" id="CLU_476658_0_0_1"/>
<keyword evidence="2" id="KW-0808">Transferase</keyword>
<dbReference type="Gene3D" id="1.10.1070.11">
    <property type="entry name" value="Phosphatidylinositol 3-/4-kinase, catalytic domain"/>
    <property type="match status" value="1"/>
</dbReference>
<keyword evidence="3" id="KW-1185">Reference proteome</keyword>
<sequence length="572" mass="68467">MLILYEISIKTRYFNTTVMRITTVFGYKHTYFIYGFGTIYLFLDVSTHHLRYEIRNLNLEIQLNDTHILQNCITCGRVLQINRDLKDTHLFRSCCKQFLYKITTRAKSSPKFKTSSYYDPLTKKYRGWHSTITFRKSIHQLKYVWKNVKELMDDLRNIGKDKTNLQQFIFHRYNTKGYFRLLKGVTAITNAVLSGCTLVNSKYHLELFWSLRFLYKIDKISIKTAKFLYELMTKRNHRFSGNFNAELHHKVHQQILLYTRIKKFHKLCDFLKTRSQTKRMAFLLSGYYFTNKTCVINAPSFFNMNENIKEICVDDIWVYESYNFPIKISYRTKNERLNMLYKCDDNLSNDFFMLCVSEYVSYLLRLKIAKYKILLFTSHSGVIEMLDADTFSAVYRNKALNFSSLDCTHQNILLKTFAFCVLMAYLFGIGDRNDDNFLVTPKKQVLQIDYSYLLGDDPKPFKNSIVIPRMMQKILCNDELVFEKFMSYFTRYFMKIRSNNERLYIFFRFIAVHSFSNVDIIAIRRYFLEKIHLDKPKEEVINIIRKEIKKGMRSKLNKLYAMLNIFGKYLRK</sequence>
<dbReference type="GO" id="GO:0004674">
    <property type="term" value="F:protein serine/threonine kinase activity"/>
    <property type="evidence" value="ECO:0007669"/>
    <property type="project" value="UniProtKB-EC"/>
</dbReference>
<organism evidence="2 3">
    <name type="scientific">Trachipleistophora hominis</name>
    <name type="common">Microsporidian parasite</name>
    <dbReference type="NCBI Taxonomy" id="72359"/>
    <lineage>
        <taxon>Eukaryota</taxon>
        <taxon>Fungi</taxon>
        <taxon>Fungi incertae sedis</taxon>
        <taxon>Microsporidia</taxon>
        <taxon>Pleistophoridae</taxon>
        <taxon>Trachipleistophora</taxon>
    </lineage>
</organism>
<dbReference type="SUPFAM" id="SSF56112">
    <property type="entry name" value="Protein kinase-like (PK-like)"/>
    <property type="match status" value="1"/>
</dbReference>
<dbReference type="SMART" id="SM00146">
    <property type="entry name" value="PI3Kc"/>
    <property type="match status" value="1"/>
</dbReference>
<accession>L7JYA4</accession>
<protein>
    <submittedName>
        <fullName evidence="2">Phosphatidylinositol 3-kinase VPS34, involved in signal transduction</fullName>
        <ecNumber evidence="2">2.7.1.137</ecNumber>
        <ecNumber evidence="2">2.7.11.1</ecNumber>
    </submittedName>
</protein>
<feature type="domain" description="PI3K/PI4K catalytic" evidence="1">
    <location>
        <begin position="312"/>
        <end position="556"/>
    </location>
</feature>
<dbReference type="InterPro" id="IPR000403">
    <property type="entry name" value="PI3/4_kinase_cat_dom"/>
</dbReference>
<dbReference type="Proteomes" id="UP000011185">
    <property type="component" value="Unassembled WGS sequence"/>
</dbReference>
<dbReference type="AlphaFoldDB" id="L7JYA4"/>
<dbReference type="InterPro" id="IPR036940">
    <property type="entry name" value="PI3/4_kinase_cat_sf"/>
</dbReference>
<keyword evidence="2" id="KW-0418">Kinase</keyword>
<dbReference type="GO" id="GO:0016303">
    <property type="term" value="F:1-phosphatidylinositol-3-kinase activity"/>
    <property type="evidence" value="ECO:0007669"/>
    <property type="project" value="UniProtKB-EC"/>
</dbReference>
<evidence type="ECO:0000313" key="2">
    <source>
        <dbReference type="EMBL" id="ELQ76453.1"/>
    </source>
</evidence>
<reference evidence="2 3" key="1">
    <citation type="journal article" date="2012" name="PLoS Pathog.">
        <title>The genome of the obligate intracellular parasite Trachipleistophora hominis: new insights into microsporidian genome dynamics and reductive evolution.</title>
        <authorList>
            <person name="Heinz E."/>
            <person name="Williams T.A."/>
            <person name="Nakjang S."/>
            <person name="Noel C.J."/>
            <person name="Swan D.C."/>
            <person name="Goldberg A.V."/>
            <person name="Harris S.R."/>
            <person name="Weinmaier T."/>
            <person name="Markert S."/>
            <person name="Becher D."/>
            <person name="Bernhardt J."/>
            <person name="Dagan T."/>
            <person name="Hacker C."/>
            <person name="Lucocq J.M."/>
            <person name="Schweder T."/>
            <person name="Rattei T."/>
            <person name="Hall N."/>
            <person name="Hirt R.P."/>
            <person name="Embley T.M."/>
        </authorList>
    </citation>
    <scope>NUCLEOTIDE SEQUENCE [LARGE SCALE GENOMIC DNA]</scope>
</reference>